<comment type="caution">
    <text evidence="2">The sequence shown here is derived from an EMBL/GenBank/DDBJ whole genome shotgun (WGS) entry which is preliminary data.</text>
</comment>
<feature type="region of interest" description="Disordered" evidence="1">
    <location>
        <begin position="15"/>
        <end position="135"/>
    </location>
</feature>
<dbReference type="Proteomes" id="UP000314294">
    <property type="component" value="Unassembled WGS sequence"/>
</dbReference>
<feature type="compositionally biased region" description="Polar residues" evidence="1">
    <location>
        <begin position="48"/>
        <end position="57"/>
    </location>
</feature>
<reference evidence="2 3" key="1">
    <citation type="submission" date="2019-03" db="EMBL/GenBank/DDBJ databases">
        <title>First draft genome of Liparis tanakae, snailfish: a comprehensive survey of snailfish specific genes.</title>
        <authorList>
            <person name="Kim W."/>
            <person name="Song I."/>
            <person name="Jeong J.-H."/>
            <person name="Kim D."/>
            <person name="Kim S."/>
            <person name="Ryu S."/>
            <person name="Song J.Y."/>
            <person name="Lee S.K."/>
        </authorList>
    </citation>
    <scope>NUCLEOTIDE SEQUENCE [LARGE SCALE GENOMIC DNA]</scope>
    <source>
        <tissue evidence="2">Muscle</tissue>
    </source>
</reference>
<sequence length="259" mass="28219">MTIIYRVEAEALYPECGCASGPGPPRTPVHQDQDLTPQDPPGPRSIRTETSSHSTPQDPGPSGPRPHPTGPRSIRTKTSPHRTPQDPTGPHRTPQDPPGPLSIDSELFSPRNELQEDPVPWSGSGLEEPEESNSRRVHVYLSVCTAHRRAGRRLAGRRVALAQQRGVDPEVLLGARVTDVELQHVSDVTVQSAHQGAVRAQLLETSPGFFSPAALQEENHHTVHSEQWTDATSGISCTMSMMCLKPRAFRGTGWPNMAT</sequence>
<dbReference type="AlphaFoldDB" id="A0A4Z2F6X2"/>
<dbReference type="EMBL" id="SRLO01001592">
    <property type="protein sequence ID" value="TNN36630.1"/>
    <property type="molecule type" value="Genomic_DNA"/>
</dbReference>
<proteinExistence type="predicted"/>
<evidence type="ECO:0000256" key="1">
    <source>
        <dbReference type="SAM" id="MobiDB-lite"/>
    </source>
</evidence>
<gene>
    <name evidence="2" type="ORF">EYF80_053208</name>
</gene>
<accession>A0A4Z2F6X2</accession>
<evidence type="ECO:0000313" key="3">
    <source>
        <dbReference type="Proteomes" id="UP000314294"/>
    </source>
</evidence>
<evidence type="ECO:0000313" key="2">
    <source>
        <dbReference type="EMBL" id="TNN36630.1"/>
    </source>
</evidence>
<keyword evidence="3" id="KW-1185">Reference proteome</keyword>
<protein>
    <submittedName>
        <fullName evidence="2">Uncharacterized protein</fullName>
    </submittedName>
</protein>
<organism evidence="2 3">
    <name type="scientific">Liparis tanakae</name>
    <name type="common">Tanaka's snailfish</name>
    <dbReference type="NCBI Taxonomy" id="230148"/>
    <lineage>
        <taxon>Eukaryota</taxon>
        <taxon>Metazoa</taxon>
        <taxon>Chordata</taxon>
        <taxon>Craniata</taxon>
        <taxon>Vertebrata</taxon>
        <taxon>Euteleostomi</taxon>
        <taxon>Actinopterygii</taxon>
        <taxon>Neopterygii</taxon>
        <taxon>Teleostei</taxon>
        <taxon>Neoteleostei</taxon>
        <taxon>Acanthomorphata</taxon>
        <taxon>Eupercaria</taxon>
        <taxon>Perciformes</taxon>
        <taxon>Cottioidei</taxon>
        <taxon>Cottales</taxon>
        <taxon>Liparidae</taxon>
        <taxon>Liparis</taxon>
    </lineage>
</organism>
<feature type="compositionally biased region" description="Pro residues" evidence="1">
    <location>
        <begin position="58"/>
        <end position="69"/>
    </location>
</feature>
<name>A0A4Z2F6X2_9TELE</name>